<comment type="caution">
    <text evidence="2">The sequence shown here is derived from an EMBL/GenBank/DDBJ whole genome shotgun (WGS) entry which is preliminary data.</text>
</comment>
<proteinExistence type="predicted"/>
<evidence type="ECO:0000313" key="2">
    <source>
        <dbReference type="EMBL" id="MCI25830.1"/>
    </source>
</evidence>
<organism evidence="2 3">
    <name type="scientific">Trifolium medium</name>
    <dbReference type="NCBI Taxonomy" id="97028"/>
    <lineage>
        <taxon>Eukaryota</taxon>
        <taxon>Viridiplantae</taxon>
        <taxon>Streptophyta</taxon>
        <taxon>Embryophyta</taxon>
        <taxon>Tracheophyta</taxon>
        <taxon>Spermatophyta</taxon>
        <taxon>Magnoliopsida</taxon>
        <taxon>eudicotyledons</taxon>
        <taxon>Gunneridae</taxon>
        <taxon>Pentapetalae</taxon>
        <taxon>rosids</taxon>
        <taxon>fabids</taxon>
        <taxon>Fabales</taxon>
        <taxon>Fabaceae</taxon>
        <taxon>Papilionoideae</taxon>
        <taxon>50 kb inversion clade</taxon>
        <taxon>NPAAA clade</taxon>
        <taxon>Hologalegina</taxon>
        <taxon>IRL clade</taxon>
        <taxon>Trifolieae</taxon>
        <taxon>Trifolium</taxon>
    </lineage>
</organism>
<dbReference type="EMBL" id="LXQA010149644">
    <property type="protein sequence ID" value="MCI25830.1"/>
    <property type="molecule type" value="Genomic_DNA"/>
</dbReference>
<keyword evidence="1" id="KW-1133">Transmembrane helix</keyword>
<feature type="transmembrane region" description="Helical" evidence="1">
    <location>
        <begin position="12"/>
        <end position="31"/>
    </location>
</feature>
<evidence type="ECO:0000256" key="1">
    <source>
        <dbReference type="SAM" id="Phobius"/>
    </source>
</evidence>
<keyword evidence="1" id="KW-0812">Transmembrane</keyword>
<keyword evidence="3" id="KW-1185">Reference proteome</keyword>
<evidence type="ECO:0000313" key="3">
    <source>
        <dbReference type="Proteomes" id="UP000265520"/>
    </source>
</evidence>
<dbReference type="AlphaFoldDB" id="A0A392QQA3"/>
<feature type="non-terminal residue" evidence="2">
    <location>
        <position position="60"/>
    </location>
</feature>
<reference evidence="2 3" key="1">
    <citation type="journal article" date="2018" name="Front. Plant Sci.">
        <title>Red Clover (Trifolium pratense) and Zigzag Clover (T. medium) - A Picture of Genomic Similarities and Differences.</title>
        <authorList>
            <person name="Dluhosova J."/>
            <person name="Istvanek J."/>
            <person name="Nedelnik J."/>
            <person name="Repkova J."/>
        </authorList>
    </citation>
    <scope>NUCLEOTIDE SEQUENCE [LARGE SCALE GENOMIC DNA]</scope>
    <source>
        <strain evidence="3">cv. 10/8</strain>
        <tissue evidence="2">Leaf</tissue>
    </source>
</reference>
<accession>A0A392QQA3</accession>
<name>A0A392QQA3_9FABA</name>
<keyword evidence="1" id="KW-0472">Membrane</keyword>
<protein>
    <submittedName>
        <fullName evidence="2">Early-responsive to dehydration</fullName>
    </submittedName>
</protein>
<dbReference type="Proteomes" id="UP000265520">
    <property type="component" value="Unassembled WGS sequence"/>
</dbReference>
<sequence length="60" mass="6832">MFGYFGVQKFLYAPLLLPLPILSLLFGFVCAKRFYPSFENQALEVAAAEVKEVPNMELIF</sequence>